<reference evidence="1 2" key="1">
    <citation type="submission" date="2009-08" db="EMBL/GenBank/DDBJ databases">
        <title>The Genome Sequence of Spizellomyces punctatus strain DAOM BR117.</title>
        <authorList>
            <consortium name="The Broad Institute Genome Sequencing Platform"/>
            <person name="Russ C."/>
            <person name="Cuomo C."/>
            <person name="Shea T."/>
            <person name="Young S.K."/>
            <person name="Zeng Q."/>
            <person name="Koehrsen M."/>
            <person name="Haas B."/>
            <person name="Borodovsky M."/>
            <person name="Guigo R."/>
            <person name="Alvarado L."/>
            <person name="Berlin A."/>
            <person name="Bochicchio J."/>
            <person name="Borenstein D."/>
            <person name="Chapman S."/>
            <person name="Chen Z."/>
            <person name="Engels R."/>
            <person name="Freedman E."/>
            <person name="Gellesch M."/>
            <person name="Goldberg J."/>
            <person name="Griggs A."/>
            <person name="Gujja S."/>
            <person name="Heiman D."/>
            <person name="Hepburn T."/>
            <person name="Howarth C."/>
            <person name="Jen D."/>
            <person name="Larson L."/>
            <person name="Lewis B."/>
            <person name="Mehta T."/>
            <person name="Park D."/>
            <person name="Pearson M."/>
            <person name="Roberts A."/>
            <person name="Saif S."/>
            <person name="Shenoy N."/>
            <person name="Sisk P."/>
            <person name="Stolte C."/>
            <person name="Sykes S."/>
            <person name="Thomson T."/>
            <person name="Walk T."/>
            <person name="White J."/>
            <person name="Yandava C."/>
            <person name="Burger G."/>
            <person name="Gray M.W."/>
            <person name="Holland P.W.H."/>
            <person name="King N."/>
            <person name="Lang F.B.F."/>
            <person name="Roger A.J."/>
            <person name="Ruiz-Trillo I."/>
            <person name="Lander E."/>
            <person name="Nusbaum C."/>
        </authorList>
    </citation>
    <scope>NUCLEOTIDE SEQUENCE [LARGE SCALE GENOMIC DNA]</scope>
    <source>
        <strain evidence="1 2">DAOM BR117</strain>
    </source>
</reference>
<dbReference type="OrthoDB" id="2157682at2759"/>
<name>A0A0L0HKL1_SPIPD</name>
<keyword evidence="2" id="KW-1185">Reference proteome</keyword>
<dbReference type="RefSeq" id="XP_016610045.1">
    <property type="nucleotide sequence ID" value="XM_016750799.1"/>
</dbReference>
<evidence type="ECO:0000313" key="2">
    <source>
        <dbReference type="Proteomes" id="UP000053201"/>
    </source>
</evidence>
<accession>A0A0L0HKL1</accession>
<dbReference type="EMBL" id="KQ257453">
    <property type="protein sequence ID" value="KND02006.1"/>
    <property type="molecule type" value="Genomic_DNA"/>
</dbReference>
<dbReference type="AlphaFoldDB" id="A0A0L0HKL1"/>
<dbReference type="eggNOG" id="ENOG502SGRJ">
    <property type="taxonomic scope" value="Eukaryota"/>
</dbReference>
<sequence>MTERAIVTFGSVIPNIRRLPHPDTAVQIGEAMLIDLLNRGQRDAFQNDDDAMLKEVETELVNGGVLSVADGGATIKFSCPLQAANIFMTLCKEESSFSSAPPPSSLAQFMEESLQLLEPATLRASSGLGRQGKLLERSWQMETYRAMTARLGSHGIVTPDVGAIYGSPGYLDFHIRLENGTQWMVELTREGDRLRQHQARFIGQGAYTQIPNDDWLIVDFYNLGDWNIPRDPNPYQDPRVWLVGFFHDYSSCLLTRSGYNVTTIYFLDTSASRWWKSLSGLTNIARSVFSKLV</sequence>
<dbReference type="STRING" id="645134.A0A0L0HKL1"/>
<gene>
    <name evidence="1" type="ORF">SPPG_02512</name>
</gene>
<protein>
    <submittedName>
        <fullName evidence="1">Uncharacterized protein</fullName>
    </submittedName>
</protein>
<evidence type="ECO:0000313" key="1">
    <source>
        <dbReference type="EMBL" id="KND02006.1"/>
    </source>
</evidence>
<dbReference type="VEuPathDB" id="FungiDB:SPPG_02512"/>
<dbReference type="Proteomes" id="UP000053201">
    <property type="component" value="Unassembled WGS sequence"/>
</dbReference>
<dbReference type="GeneID" id="27686093"/>
<organism evidence="1 2">
    <name type="scientific">Spizellomyces punctatus (strain DAOM BR117)</name>
    <dbReference type="NCBI Taxonomy" id="645134"/>
    <lineage>
        <taxon>Eukaryota</taxon>
        <taxon>Fungi</taxon>
        <taxon>Fungi incertae sedis</taxon>
        <taxon>Chytridiomycota</taxon>
        <taxon>Chytridiomycota incertae sedis</taxon>
        <taxon>Chytridiomycetes</taxon>
        <taxon>Spizellomycetales</taxon>
        <taxon>Spizellomycetaceae</taxon>
        <taxon>Spizellomyces</taxon>
    </lineage>
</organism>
<proteinExistence type="predicted"/>
<dbReference type="InParanoid" id="A0A0L0HKL1"/>